<evidence type="ECO:0000313" key="1">
    <source>
        <dbReference type="EMBL" id="QDB71709.1"/>
    </source>
</evidence>
<reference evidence="2" key="1">
    <citation type="submission" date="2019-06" db="EMBL/GenBank/DDBJ databases">
        <title>Complete genome of the novel Klebsiella pneumoniae phage Marfa.</title>
        <authorList>
            <person name="Harb L."/>
            <person name="Boeckman J."/>
            <person name="Newkirk H."/>
            <person name="Liu M."/>
            <person name="Gill J."/>
            <person name="Ramsey J."/>
        </authorList>
    </citation>
    <scope>NUCLEOTIDE SEQUENCE [LARGE SCALE GENOMIC DNA]</scope>
</reference>
<protein>
    <submittedName>
        <fullName evidence="1">Uncharacterized protein</fullName>
    </submittedName>
</protein>
<keyword evidence="2" id="KW-1185">Reference proteome</keyword>
<sequence>MVREPDSSEYFIHDVDDLGVVENKVGFGEG</sequence>
<name>A0A4Y5TRU5_9CAUD</name>
<gene>
    <name evidence="1" type="ORF">CPT_Marfa_054</name>
</gene>
<dbReference type="Proteomes" id="UP000320940">
    <property type="component" value="Segment"/>
</dbReference>
<evidence type="ECO:0000313" key="2">
    <source>
        <dbReference type="Proteomes" id="UP000320940"/>
    </source>
</evidence>
<accession>A0A4Y5TRU5</accession>
<organism evidence="1 2">
    <name type="scientific">Klebsiella phage Marfa</name>
    <dbReference type="NCBI Taxonomy" id="2587809"/>
    <lineage>
        <taxon>Viruses</taxon>
        <taxon>Duplodnaviria</taxon>
        <taxon>Heunggongvirae</taxon>
        <taxon>Uroviricota</taxon>
        <taxon>Caudoviricetes</taxon>
        <taxon>Marfavirus</taxon>
        <taxon>Marfavirus marfa</taxon>
    </lineage>
</organism>
<proteinExistence type="predicted"/>
<dbReference type="EMBL" id="MN044033">
    <property type="protein sequence ID" value="QDB71709.1"/>
    <property type="molecule type" value="Genomic_DNA"/>
</dbReference>